<name>F0H793_9BACT</name>
<evidence type="ECO:0000313" key="1">
    <source>
        <dbReference type="EMBL" id="EGC86349.1"/>
    </source>
</evidence>
<comment type="caution">
    <text evidence="1">The sequence shown here is derived from an EMBL/GenBank/DDBJ whole genome shotgun (WGS) entry which is preliminary data.</text>
</comment>
<gene>
    <name evidence="1" type="ORF">HMPREF9303_1326</name>
</gene>
<proteinExistence type="predicted"/>
<sequence length="116" mass="13099">MRATQYSAFSFSLIARYTLSERMGKLSPERLTAAEVTFVGICFLCYRRCAVKRVQGQQFIGVQGKMEFCKMFSNSDLWIHFLCIDCFTGNLLSSGKLKEMDDGEGNECLGRPVNSL</sequence>
<dbReference type="Proteomes" id="UP000003155">
    <property type="component" value="Unassembled WGS sequence"/>
</dbReference>
<keyword evidence="2" id="KW-1185">Reference proteome</keyword>
<dbReference type="AlphaFoldDB" id="F0H793"/>
<organism evidence="1 2">
    <name type="scientific">Prevotella denticola CRIS 18C-A</name>
    <dbReference type="NCBI Taxonomy" id="944557"/>
    <lineage>
        <taxon>Bacteria</taxon>
        <taxon>Pseudomonadati</taxon>
        <taxon>Bacteroidota</taxon>
        <taxon>Bacteroidia</taxon>
        <taxon>Bacteroidales</taxon>
        <taxon>Prevotellaceae</taxon>
        <taxon>Prevotella</taxon>
    </lineage>
</organism>
<dbReference type="EMBL" id="AEXO01000067">
    <property type="protein sequence ID" value="EGC86349.1"/>
    <property type="molecule type" value="Genomic_DNA"/>
</dbReference>
<accession>F0H793</accession>
<protein>
    <submittedName>
        <fullName evidence="1">Uncharacterized protein</fullName>
    </submittedName>
</protein>
<reference evidence="1 2" key="1">
    <citation type="submission" date="2011-02" db="EMBL/GenBank/DDBJ databases">
        <authorList>
            <person name="Durkin A.S."/>
            <person name="Madupu R."/>
            <person name="Torralba M."/>
            <person name="Gillis M."/>
            <person name="Methe B."/>
            <person name="Sutton G."/>
            <person name="Nelson K.E."/>
        </authorList>
    </citation>
    <scope>NUCLEOTIDE SEQUENCE [LARGE SCALE GENOMIC DNA]</scope>
    <source>
        <strain evidence="1 2">CRIS 18C-A</strain>
    </source>
</reference>
<evidence type="ECO:0000313" key="2">
    <source>
        <dbReference type="Proteomes" id="UP000003155"/>
    </source>
</evidence>